<proteinExistence type="predicted"/>
<dbReference type="GO" id="GO:0016747">
    <property type="term" value="F:acyltransferase activity, transferring groups other than amino-acyl groups"/>
    <property type="evidence" value="ECO:0007669"/>
    <property type="project" value="InterPro"/>
</dbReference>
<comment type="caution">
    <text evidence="4">The sequence shown here is derived from an EMBL/GenBank/DDBJ whole genome shotgun (WGS) entry which is preliminary data.</text>
</comment>
<dbReference type="SUPFAM" id="SSF55729">
    <property type="entry name" value="Acyl-CoA N-acyltransferases (Nat)"/>
    <property type="match status" value="1"/>
</dbReference>
<sequence length="170" mass="18183">MWWAGPVTEQAIIAPAEARDAGEILTVQRAAYLAEAQRYADPFLPPLTETLDEVRAVLAGPTIVLVARLGTRLVGSVRARIDGGTAHVARLSVAPDQQGRGIGGRLLTAVEAACPGQVGRFTLFTGPDSDENLRLYRRHGYVLVGPHPMEQGPDLVDLVKTVVRPARSGD</sequence>
<evidence type="ECO:0000259" key="3">
    <source>
        <dbReference type="PROSITE" id="PS51186"/>
    </source>
</evidence>
<evidence type="ECO:0000256" key="2">
    <source>
        <dbReference type="ARBA" id="ARBA00023315"/>
    </source>
</evidence>
<organism evidence="4 5">
    <name type="scientific">Micromonospora globispora</name>
    <dbReference type="NCBI Taxonomy" id="1450148"/>
    <lineage>
        <taxon>Bacteria</taxon>
        <taxon>Bacillati</taxon>
        <taxon>Actinomycetota</taxon>
        <taxon>Actinomycetes</taxon>
        <taxon>Micromonosporales</taxon>
        <taxon>Micromonosporaceae</taxon>
        <taxon>Micromonospora</taxon>
    </lineage>
</organism>
<evidence type="ECO:0000313" key="5">
    <source>
        <dbReference type="Proteomes" id="UP000245683"/>
    </source>
</evidence>
<dbReference type="InterPro" id="IPR016181">
    <property type="entry name" value="Acyl_CoA_acyltransferase"/>
</dbReference>
<dbReference type="InterPro" id="IPR000182">
    <property type="entry name" value="GNAT_dom"/>
</dbReference>
<dbReference type="Proteomes" id="UP000245683">
    <property type="component" value="Unassembled WGS sequence"/>
</dbReference>
<dbReference type="Gene3D" id="3.40.630.30">
    <property type="match status" value="1"/>
</dbReference>
<gene>
    <name evidence="4" type="ORF">DLJ46_00385</name>
</gene>
<keyword evidence="5" id="KW-1185">Reference proteome</keyword>
<keyword evidence="1 4" id="KW-0808">Transferase</keyword>
<dbReference type="PANTHER" id="PTHR43877">
    <property type="entry name" value="AMINOALKYLPHOSPHONATE N-ACETYLTRANSFERASE-RELATED-RELATED"/>
    <property type="match status" value="1"/>
</dbReference>
<keyword evidence="2" id="KW-0012">Acyltransferase</keyword>
<reference evidence="5" key="1">
    <citation type="submission" date="2018-05" db="EMBL/GenBank/DDBJ databases">
        <title>Micromonospora globispora sp. nov. and Micromonospora rugosa sp. nov., isolated from marine sediment.</title>
        <authorList>
            <person name="Carro L."/>
            <person name="Aysel V."/>
            <person name="Cetin D."/>
            <person name="Igual J.M."/>
            <person name="Klenk H.-P."/>
            <person name="Trujillo M.E."/>
            <person name="Sahin N."/>
        </authorList>
    </citation>
    <scope>NUCLEOTIDE SEQUENCE [LARGE SCALE GENOMIC DNA]</scope>
    <source>
        <strain evidence="5">S2904</strain>
    </source>
</reference>
<dbReference type="InterPro" id="IPR050832">
    <property type="entry name" value="Bact_Acetyltransf"/>
</dbReference>
<name>A0A317KMB9_9ACTN</name>
<dbReference type="PANTHER" id="PTHR43877:SF2">
    <property type="entry name" value="AMINOALKYLPHOSPHONATE N-ACETYLTRANSFERASE-RELATED"/>
    <property type="match status" value="1"/>
</dbReference>
<accession>A0A317KMB9</accession>
<evidence type="ECO:0000256" key="1">
    <source>
        <dbReference type="ARBA" id="ARBA00022679"/>
    </source>
</evidence>
<evidence type="ECO:0000313" key="4">
    <source>
        <dbReference type="EMBL" id="PWU53966.1"/>
    </source>
</evidence>
<dbReference type="AlphaFoldDB" id="A0A317KMB9"/>
<protein>
    <submittedName>
        <fullName evidence="4">GNAT family N-acetyltransferase</fullName>
    </submittedName>
</protein>
<dbReference type="OrthoDB" id="4322031at2"/>
<dbReference type="PROSITE" id="PS51186">
    <property type="entry name" value="GNAT"/>
    <property type="match status" value="1"/>
</dbReference>
<dbReference type="Pfam" id="PF13508">
    <property type="entry name" value="Acetyltransf_7"/>
    <property type="match status" value="1"/>
</dbReference>
<dbReference type="EMBL" id="QGSV01000024">
    <property type="protein sequence ID" value="PWU53966.1"/>
    <property type="molecule type" value="Genomic_DNA"/>
</dbReference>
<dbReference type="CDD" id="cd04301">
    <property type="entry name" value="NAT_SF"/>
    <property type="match status" value="1"/>
</dbReference>
<feature type="domain" description="N-acetyltransferase" evidence="3">
    <location>
        <begin position="11"/>
        <end position="163"/>
    </location>
</feature>